<proteinExistence type="predicted"/>
<name>A0A4Z2IGR7_9TELE</name>
<evidence type="ECO:0000313" key="1">
    <source>
        <dbReference type="EMBL" id="TNN76885.1"/>
    </source>
</evidence>
<reference evidence="1 2" key="1">
    <citation type="submission" date="2019-03" db="EMBL/GenBank/DDBJ databases">
        <title>First draft genome of Liparis tanakae, snailfish: a comprehensive survey of snailfish specific genes.</title>
        <authorList>
            <person name="Kim W."/>
            <person name="Song I."/>
            <person name="Jeong J.-H."/>
            <person name="Kim D."/>
            <person name="Kim S."/>
            <person name="Ryu S."/>
            <person name="Song J.Y."/>
            <person name="Lee S.K."/>
        </authorList>
    </citation>
    <scope>NUCLEOTIDE SEQUENCE [LARGE SCALE GENOMIC DNA]</scope>
    <source>
        <tissue evidence="1">Muscle</tissue>
    </source>
</reference>
<sequence length="124" mass="12991">MGGQWRGCQQCTLGKDGEQPAVKPVTALSKALPLGRRAAARSRGAACRPSAVMVPGAGGFVQAFSRHDAEPGALCRPSAVMTRVPEEDTHAQQTVCIQKIHVAFESPSGRSAVRDDQGGLLNVL</sequence>
<dbReference type="EMBL" id="SRLO01000089">
    <property type="protein sequence ID" value="TNN76885.1"/>
    <property type="molecule type" value="Genomic_DNA"/>
</dbReference>
<dbReference type="AlphaFoldDB" id="A0A4Z2IGR7"/>
<organism evidence="1 2">
    <name type="scientific">Liparis tanakae</name>
    <name type="common">Tanaka's snailfish</name>
    <dbReference type="NCBI Taxonomy" id="230148"/>
    <lineage>
        <taxon>Eukaryota</taxon>
        <taxon>Metazoa</taxon>
        <taxon>Chordata</taxon>
        <taxon>Craniata</taxon>
        <taxon>Vertebrata</taxon>
        <taxon>Euteleostomi</taxon>
        <taxon>Actinopterygii</taxon>
        <taxon>Neopterygii</taxon>
        <taxon>Teleostei</taxon>
        <taxon>Neoteleostei</taxon>
        <taxon>Acanthomorphata</taxon>
        <taxon>Eupercaria</taxon>
        <taxon>Perciformes</taxon>
        <taxon>Cottioidei</taxon>
        <taxon>Cottales</taxon>
        <taxon>Liparidae</taxon>
        <taxon>Liparis</taxon>
    </lineage>
</organism>
<dbReference type="Proteomes" id="UP000314294">
    <property type="component" value="Unassembled WGS sequence"/>
</dbReference>
<comment type="caution">
    <text evidence="1">The sequence shown here is derived from an EMBL/GenBank/DDBJ whole genome shotgun (WGS) entry which is preliminary data.</text>
</comment>
<gene>
    <name evidence="1" type="ORF">EYF80_012938</name>
</gene>
<evidence type="ECO:0000313" key="2">
    <source>
        <dbReference type="Proteomes" id="UP000314294"/>
    </source>
</evidence>
<keyword evidence="2" id="KW-1185">Reference proteome</keyword>
<accession>A0A4Z2IGR7</accession>
<protein>
    <submittedName>
        <fullName evidence="1">Uncharacterized protein</fullName>
    </submittedName>
</protein>